<dbReference type="GO" id="GO:0003677">
    <property type="term" value="F:DNA binding"/>
    <property type="evidence" value="ECO:0007669"/>
    <property type="project" value="InterPro"/>
</dbReference>
<dbReference type="InterPro" id="IPR013762">
    <property type="entry name" value="Integrase-like_cat_sf"/>
</dbReference>
<dbReference type="Proteomes" id="UP000655037">
    <property type="component" value="Unassembled WGS sequence"/>
</dbReference>
<keyword evidence="2" id="KW-0614">Plasmid</keyword>
<keyword evidence="1" id="KW-0233">DNA recombination</keyword>
<reference evidence="2" key="1">
    <citation type="submission" date="2020-11" db="EMBL/GenBank/DDBJ databases">
        <title>Agrobacterium vitis strain K377 genome.</title>
        <authorList>
            <person name="Xi H."/>
        </authorList>
    </citation>
    <scope>NUCLEOTIDE SEQUENCE</scope>
    <source>
        <strain evidence="2">K377</strain>
        <plasmid evidence="2">unnamed1</plasmid>
    </source>
</reference>
<dbReference type="AlphaFoldDB" id="A0AAE2R7E5"/>
<dbReference type="Gene3D" id="1.10.443.10">
    <property type="entry name" value="Intergrase catalytic core"/>
    <property type="match status" value="1"/>
</dbReference>
<evidence type="ECO:0000313" key="2">
    <source>
        <dbReference type="EMBL" id="MBF2712765.1"/>
    </source>
</evidence>
<evidence type="ECO:0000313" key="3">
    <source>
        <dbReference type="Proteomes" id="UP000655037"/>
    </source>
</evidence>
<protein>
    <submittedName>
        <fullName evidence="2">Site-specific integrase</fullName>
    </submittedName>
</protein>
<dbReference type="InterPro" id="IPR011010">
    <property type="entry name" value="DNA_brk_join_enz"/>
</dbReference>
<organism evidence="2 3">
    <name type="scientific">Agrobacterium vitis</name>
    <name type="common">Rhizobium vitis</name>
    <dbReference type="NCBI Taxonomy" id="373"/>
    <lineage>
        <taxon>Bacteria</taxon>
        <taxon>Pseudomonadati</taxon>
        <taxon>Pseudomonadota</taxon>
        <taxon>Alphaproteobacteria</taxon>
        <taxon>Hyphomicrobiales</taxon>
        <taxon>Rhizobiaceae</taxon>
        <taxon>Rhizobium/Agrobacterium group</taxon>
        <taxon>Agrobacterium</taxon>
    </lineage>
</organism>
<geneLocation type="plasmid" evidence="2">
    <name>unnamed1</name>
</geneLocation>
<dbReference type="SUPFAM" id="SSF56349">
    <property type="entry name" value="DNA breaking-rejoining enzymes"/>
    <property type="match status" value="1"/>
</dbReference>
<comment type="caution">
    <text evidence="2">The sequence shown here is derived from an EMBL/GenBank/DDBJ whole genome shotgun (WGS) entry which is preliminary data.</text>
</comment>
<dbReference type="GO" id="GO:0006310">
    <property type="term" value="P:DNA recombination"/>
    <property type="evidence" value="ECO:0007669"/>
    <property type="project" value="UniProtKB-KW"/>
</dbReference>
<sequence length="610" mass="68968">MAVRRGSPIDRRFAVSAARPEITISRLSTNTIIFVDAWGKPEQRFDLDQLISLPVDLRDLLIDAFREHCAGQRLATRRTAWGAVRRFARFVADDGMIRQAGDVNTAAIGRYVLWLRKEGASRAARGAHAIAFDLLRPLLLWCRRNRPGVLPVSLDIPWNAFPGRRTSQQPRRRLSADHIKAILRACYEEIDEAWTRFQHGQDVIRRPELPPKTLRGQGLDRWIWRIARIDDGMMPDVAALEEHGIKSSTLVKYWGGSRTMTQYFHITTDTLVPFFLAIAIQTAANPEALRHIRRDCLVPHPLDEHRVIIDWTKARTGSRLQKAQRRTFDRRRRYAAPNLIEMMLAMTAPITATAPSAEQDKLFLTRSIFREHARGSLRSRTGTIEHSVLRRAILRFTKRANCRIEEWNAAHPDRPREAITNFAPALFRGTVATEHYRASGGDVLVAQSLLNHASVATTESYLKGEETTRFQRQTIARLQETMIAWVRGPAGGEPAPASGETRATVLFGHDCLAPVVSGREGGERLCPHFGGCLACPGLVIPIDPEHLARILAAKDRLEQARIRLDPRRWSLLYAPSWKILTQDILPDFPSEMHEAARKLAANMPALPELE</sequence>
<name>A0AAE2R7E5_AGRVI</name>
<accession>A0AAE2R7E5</accession>
<dbReference type="GO" id="GO:0015074">
    <property type="term" value="P:DNA integration"/>
    <property type="evidence" value="ECO:0007669"/>
    <property type="project" value="InterPro"/>
</dbReference>
<dbReference type="RefSeq" id="WP_194415524.1">
    <property type="nucleotide sequence ID" value="NZ_JACXXJ020000001.1"/>
</dbReference>
<evidence type="ECO:0000256" key="1">
    <source>
        <dbReference type="ARBA" id="ARBA00023172"/>
    </source>
</evidence>
<dbReference type="EMBL" id="JACXXJ020000001">
    <property type="protein sequence ID" value="MBF2712765.1"/>
    <property type="molecule type" value="Genomic_DNA"/>
</dbReference>
<proteinExistence type="predicted"/>
<gene>
    <name evidence="2" type="ORF">IEI95_000595</name>
</gene>